<dbReference type="Pfam" id="PF13646">
    <property type="entry name" value="HEAT_2"/>
    <property type="match status" value="1"/>
</dbReference>
<dbReference type="Proteomes" id="UP000530660">
    <property type="component" value="Unassembled WGS sequence"/>
</dbReference>
<name>A0A7J7IJS9_9RHOD</name>
<dbReference type="SMART" id="SM00567">
    <property type="entry name" value="EZ_HEAT"/>
    <property type="match status" value="5"/>
</dbReference>
<dbReference type="AlphaFoldDB" id="A0A7J7IJS9"/>
<dbReference type="Pfam" id="PF03130">
    <property type="entry name" value="HEAT_PBS"/>
    <property type="match status" value="1"/>
</dbReference>
<dbReference type="Gene3D" id="1.25.10.10">
    <property type="entry name" value="Leucine-rich Repeat Variant"/>
    <property type="match status" value="2"/>
</dbReference>
<dbReference type="InterPro" id="IPR011989">
    <property type="entry name" value="ARM-like"/>
</dbReference>
<dbReference type="PANTHER" id="PTHR12697">
    <property type="entry name" value="PBS LYASE HEAT-LIKE PROTEIN"/>
    <property type="match status" value="1"/>
</dbReference>
<accession>A0A7J7IJS9</accession>
<keyword evidence="3" id="KW-1185">Reference proteome</keyword>
<comment type="caution">
    <text evidence="2">The sequence shown here is derived from an EMBL/GenBank/DDBJ whole genome shotgun (WGS) entry which is preliminary data.</text>
</comment>
<dbReference type="EMBL" id="VWRR01000007">
    <property type="protein sequence ID" value="KAF6003288.1"/>
    <property type="molecule type" value="Genomic_DNA"/>
</dbReference>
<organism evidence="2 3">
    <name type="scientific">Cyanidiococcus yangmingshanensis</name>
    <dbReference type="NCBI Taxonomy" id="2690220"/>
    <lineage>
        <taxon>Eukaryota</taxon>
        <taxon>Rhodophyta</taxon>
        <taxon>Bangiophyceae</taxon>
        <taxon>Cyanidiales</taxon>
        <taxon>Cyanidiaceae</taxon>
        <taxon>Cyanidiococcus</taxon>
    </lineage>
</organism>
<feature type="compositionally biased region" description="Polar residues" evidence="1">
    <location>
        <begin position="58"/>
        <end position="86"/>
    </location>
</feature>
<evidence type="ECO:0008006" key="4">
    <source>
        <dbReference type="Google" id="ProtNLM"/>
    </source>
</evidence>
<sequence length="333" mass="36693">MFVCPGCVRSISSHFHNASVSDFILRTGSIELSRRPHRTQRSRLGAVTQRARGFSGLRSLNCSSEPSGTPTPSDDTGGNPGGASQSPKYRVEELLAWLNSPDPTTRLRAVIACRQLSADEAAPVLERAIRMNDPEIQNRSFAAIALGYLPNKRSYELLSGLLRNDTAGEVRSSAAAALGYLGERRALPELRLALLEDIHWSTRVSAAVSLGLLQDERAFDVLVDGLRLSRRYKGEEGNALKRACLGSLGELGMPQAVSHLVFYAQEHDFLTRQVLAEALGRLLHRARRLDNDRTTQRQLTLARECLEYLARDDHANVRRAAQMALANLSLVVE</sequence>
<dbReference type="GO" id="GO:0016491">
    <property type="term" value="F:oxidoreductase activity"/>
    <property type="evidence" value="ECO:0007669"/>
    <property type="project" value="TreeGrafter"/>
</dbReference>
<dbReference type="InterPro" id="IPR004155">
    <property type="entry name" value="PBS_lyase_HEAT"/>
</dbReference>
<dbReference type="SUPFAM" id="SSF48371">
    <property type="entry name" value="ARM repeat"/>
    <property type="match status" value="1"/>
</dbReference>
<protein>
    <recommendedName>
        <fullName evidence="4">HEAT repeat domain-containing protein</fullName>
    </recommendedName>
</protein>
<dbReference type="InterPro" id="IPR016024">
    <property type="entry name" value="ARM-type_fold"/>
</dbReference>
<evidence type="ECO:0000313" key="2">
    <source>
        <dbReference type="EMBL" id="KAF6003288.1"/>
    </source>
</evidence>
<evidence type="ECO:0000313" key="3">
    <source>
        <dbReference type="Proteomes" id="UP000530660"/>
    </source>
</evidence>
<gene>
    <name evidence="2" type="ORF">F1559_002771</name>
</gene>
<dbReference type="OrthoDB" id="5800at2759"/>
<dbReference type="PANTHER" id="PTHR12697:SF38">
    <property type="entry name" value="PBS LYASE HEAT DOMAIN PROTEIN REPEAT-CONTAINING PROTEIN"/>
    <property type="match status" value="1"/>
</dbReference>
<evidence type="ECO:0000256" key="1">
    <source>
        <dbReference type="SAM" id="MobiDB-lite"/>
    </source>
</evidence>
<feature type="region of interest" description="Disordered" evidence="1">
    <location>
        <begin position="57"/>
        <end position="86"/>
    </location>
</feature>
<reference evidence="2 3" key="1">
    <citation type="journal article" date="2020" name="J. Phycol.">
        <title>Comparative genome analysis reveals Cyanidiococcus gen. nov., a new extremophilic red algal genus sister to Cyanidioschyzon (Cyanidioschyzonaceae, Rhodophyta).</title>
        <authorList>
            <person name="Liu S.-L."/>
            <person name="Chiang Y.-R."/>
            <person name="Yoon H.S."/>
            <person name="Fu H.-Y."/>
        </authorList>
    </citation>
    <scope>NUCLEOTIDE SEQUENCE [LARGE SCALE GENOMIC DNA]</scope>
    <source>
        <strain evidence="2 3">THAL066</strain>
    </source>
</reference>
<proteinExistence type="predicted"/>